<evidence type="ECO:0000256" key="5">
    <source>
        <dbReference type="SAM" id="MobiDB-lite"/>
    </source>
</evidence>
<dbReference type="CDD" id="cd00614">
    <property type="entry name" value="CGS_like"/>
    <property type="match status" value="1"/>
</dbReference>
<keyword evidence="7" id="KW-1185">Reference proteome</keyword>
<dbReference type="FunFam" id="3.40.640.10:FF:000046">
    <property type="entry name" value="Cystathionine gamma-lyase"/>
    <property type="match status" value="1"/>
</dbReference>
<keyword evidence="2 3" id="KW-0663">Pyridoxal phosphate</keyword>
<evidence type="ECO:0000313" key="6">
    <source>
        <dbReference type="EMBL" id="AFK06964.1"/>
    </source>
</evidence>
<dbReference type="Pfam" id="PF01053">
    <property type="entry name" value="Cys_Met_Meta_PP"/>
    <property type="match status" value="1"/>
</dbReference>
<dbReference type="STRING" id="660470.Theba_1276"/>
<evidence type="ECO:0000256" key="3">
    <source>
        <dbReference type="PIRSR" id="PIRSR001434-2"/>
    </source>
</evidence>
<dbReference type="FunFam" id="3.90.1150.10:FF:000033">
    <property type="entry name" value="Cystathionine gamma-synthase"/>
    <property type="match status" value="1"/>
</dbReference>
<dbReference type="GO" id="GO:0016846">
    <property type="term" value="F:carbon-sulfur lyase activity"/>
    <property type="evidence" value="ECO:0007669"/>
    <property type="project" value="TreeGrafter"/>
</dbReference>
<keyword evidence="6" id="KW-0456">Lyase</keyword>
<dbReference type="GO" id="GO:0005737">
    <property type="term" value="C:cytoplasm"/>
    <property type="evidence" value="ECO:0007669"/>
    <property type="project" value="TreeGrafter"/>
</dbReference>
<dbReference type="GO" id="GO:0009086">
    <property type="term" value="P:methionine biosynthetic process"/>
    <property type="evidence" value="ECO:0007669"/>
    <property type="project" value="UniProtKB-ARBA"/>
</dbReference>
<comment type="cofactor">
    <cofactor evidence="1 4">
        <name>pyridoxal 5'-phosphate</name>
        <dbReference type="ChEBI" id="CHEBI:597326"/>
    </cofactor>
</comment>
<dbReference type="PROSITE" id="PS00868">
    <property type="entry name" value="CYS_MET_METAB_PP"/>
    <property type="match status" value="1"/>
</dbReference>
<accession>I2F4W1</accession>
<dbReference type="InterPro" id="IPR015421">
    <property type="entry name" value="PyrdxlP-dep_Trfase_major"/>
</dbReference>
<dbReference type="RefSeq" id="WP_006486627.1">
    <property type="nucleotide sequence ID" value="NC_017934.1"/>
</dbReference>
<gene>
    <name evidence="6" type="ORF">Theba_1276</name>
</gene>
<feature type="modified residue" description="N6-(pyridoxal phosphate)lysine" evidence="3">
    <location>
        <position position="209"/>
    </location>
</feature>
<dbReference type="Gene3D" id="3.90.1150.10">
    <property type="entry name" value="Aspartate Aminotransferase, domain 1"/>
    <property type="match status" value="1"/>
</dbReference>
<dbReference type="Proteomes" id="UP000002881">
    <property type="component" value="Chromosome"/>
</dbReference>
<organism evidence="6 7">
    <name type="scientific">Mesotoga prima MesG1.Ag.4.2</name>
    <dbReference type="NCBI Taxonomy" id="660470"/>
    <lineage>
        <taxon>Bacteria</taxon>
        <taxon>Thermotogati</taxon>
        <taxon>Thermotogota</taxon>
        <taxon>Thermotogae</taxon>
        <taxon>Kosmotogales</taxon>
        <taxon>Kosmotogaceae</taxon>
        <taxon>Mesotoga</taxon>
    </lineage>
</organism>
<dbReference type="AlphaFoldDB" id="I2F4W1"/>
<name>I2F4W1_9BACT</name>
<dbReference type="InterPro" id="IPR054542">
    <property type="entry name" value="Cys_met_metab_PP"/>
</dbReference>
<evidence type="ECO:0000256" key="4">
    <source>
        <dbReference type="RuleBase" id="RU362118"/>
    </source>
</evidence>
<dbReference type="GO" id="GO:0030170">
    <property type="term" value="F:pyridoxal phosphate binding"/>
    <property type="evidence" value="ECO:0007669"/>
    <property type="project" value="InterPro"/>
</dbReference>
<proteinExistence type="inferred from homology"/>
<dbReference type="PANTHER" id="PTHR11808">
    <property type="entry name" value="TRANS-SULFURATION ENZYME FAMILY MEMBER"/>
    <property type="match status" value="1"/>
</dbReference>
<protein>
    <submittedName>
        <fullName evidence="6">Cystathionine beta-lyase/cystathionine gamma-synthase</fullName>
    </submittedName>
</protein>
<dbReference type="EMBL" id="CP003532">
    <property type="protein sequence ID" value="AFK06964.1"/>
    <property type="molecule type" value="Genomic_DNA"/>
</dbReference>
<evidence type="ECO:0000313" key="7">
    <source>
        <dbReference type="Proteomes" id="UP000002881"/>
    </source>
</evidence>
<evidence type="ECO:0000256" key="2">
    <source>
        <dbReference type="ARBA" id="ARBA00022898"/>
    </source>
</evidence>
<dbReference type="InterPro" id="IPR015422">
    <property type="entry name" value="PyrdxlP-dep_Trfase_small"/>
</dbReference>
<evidence type="ECO:0000256" key="1">
    <source>
        <dbReference type="ARBA" id="ARBA00001933"/>
    </source>
</evidence>
<dbReference type="PIRSF" id="PIRSF001434">
    <property type="entry name" value="CGS"/>
    <property type="match status" value="1"/>
</dbReference>
<dbReference type="PANTHER" id="PTHR11808:SF80">
    <property type="entry name" value="CYSTATHIONINE GAMMA-LYASE"/>
    <property type="match status" value="1"/>
</dbReference>
<dbReference type="InterPro" id="IPR000277">
    <property type="entry name" value="Cys/Met-Metab_PyrdxlP-dep_enz"/>
</dbReference>
<dbReference type="InterPro" id="IPR015424">
    <property type="entry name" value="PyrdxlP-dep_Trfase"/>
</dbReference>
<dbReference type="eggNOG" id="COG0626">
    <property type="taxonomic scope" value="Bacteria"/>
</dbReference>
<dbReference type="GeneID" id="87107083"/>
<comment type="similarity">
    <text evidence="4">Belongs to the trans-sulfuration enzymes family.</text>
</comment>
<feature type="region of interest" description="Disordered" evidence="5">
    <location>
        <begin position="1"/>
        <end position="26"/>
    </location>
</feature>
<dbReference type="HOGENOM" id="CLU_018986_2_0_0"/>
<sequence>MDKTKKHHFDTLSIHAAEQEDQNQSLNPPIYMTSTFTFTDLQQAEDTFSFKRRAYVYTRGGNPTINLFEQRLATLENGVDGVAFSSGMAAISSVVMSFAAAGDSLVAHRNLYGSTFGFLNHLITNYGVKTKFINMTDLNAVEKAITSETKLIYLETPTNPALEIIDIEALAKIAHSNGVKVVVDNTFATPVFQRPLDFGADVVLHSATKYISGHGDVIGGFATSKDFDYVQKLKFGYMCELGGVMSPFNAWLLLRGMKTLGLRMERHEKNAREIANFLRNRPEVVKVSYPGFEDHPGHDIASRQMEGFGGIISFELKGPRENAESFVRNLNLIKLAVSLGDAETLVEVPAMMTHRDYPEEELHEFGFSSKTVRISAGLEHYSDLLNDIENSLDKVYRQ</sequence>
<reference evidence="6 7" key="1">
    <citation type="journal article" date="2012" name="Genome Biol. Evol.">
        <title>Genome Sequence of the Mesophilic Thermotogales Bacterium Mesotoga prima MesG1.Ag.4.2 Reveals the Largest Thermotogales Genome To Date.</title>
        <authorList>
            <person name="Zhaxybayeva O."/>
            <person name="Swithers K.S."/>
            <person name="Foght J."/>
            <person name="Green A.G."/>
            <person name="Bruce D."/>
            <person name="Detter C."/>
            <person name="Han S."/>
            <person name="Teshima H."/>
            <person name="Han J."/>
            <person name="Woyke T."/>
            <person name="Pitluck S."/>
            <person name="Nolan M."/>
            <person name="Ivanova N."/>
            <person name="Pati A."/>
            <person name="Land M.L."/>
            <person name="Dlutek M."/>
            <person name="Doolittle W.F."/>
            <person name="Noll K.M."/>
            <person name="Nesbo C.L."/>
        </authorList>
    </citation>
    <scope>NUCLEOTIDE SEQUENCE [LARGE SCALE GENOMIC DNA]</scope>
    <source>
        <strain evidence="7">mesG1.Ag.4.2</strain>
    </source>
</reference>
<dbReference type="KEGG" id="mpg:Theba_1276"/>
<dbReference type="GO" id="GO:0019346">
    <property type="term" value="P:transsulfuration"/>
    <property type="evidence" value="ECO:0007669"/>
    <property type="project" value="InterPro"/>
</dbReference>
<dbReference type="Gene3D" id="3.40.640.10">
    <property type="entry name" value="Type I PLP-dependent aspartate aminotransferase-like (Major domain)"/>
    <property type="match status" value="1"/>
</dbReference>
<dbReference type="SUPFAM" id="SSF53383">
    <property type="entry name" value="PLP-dependent transferases"/>
    <property type="match status" value="1"/>
</dbReference>